<feature type="compositionally biased region" description="Low complexity" evidence="1">
    <location>
        <begin position="149"/>
        <end position="161"/>
    </location>
</feature>
<dbReference type="AlphaFoldDB" id="A0A6J3RJ08"/>
<feature type="compositionally biased region" description="Low complexity" evidence="1">
    <location>
        <begin position="32"/>
        <end position="44"/>
    </location>
</feature>
<proteinExistence type="predicted"/>
<feature type="region of interest" description="Disordered" evidence="1">
    <location>
        <begin position="1"/>
        <end position="109"/>
    </location>
</feature>
<dbReference type="InParanoid" id="A0A6J3RJ08"/>
<dbReference type="Proteomes" id="UP000245320">
    <property type="component" value="Chromosome 6"/>
</dbReference>
<dbReference type="RefSeq" id="XP_033713998.1">
    <property type="nucleotide sequence ID" value="XM_033858107.1"/>
</dbReference>
<organism evidence="2 3">
    <name type="scientific">Tursiops truncatus</name>
    <name type="common">Atlantic bottle-nosed dolphin</name>
    <name type="synonym">Delphinus truncatus</name>
    <dbReference type="NCBI Taxonomy" id="9739"/>
    <lineage>
        <taxon>Eukaryota</taxon>
        <taxon>Metazoa</taxon>
        <taxon>Chordata</taxon>
        <taxon>Craniata</taxon>
        <taxon>Vertebrata</taxon>
        <taxon>Euteleostomi</taxon>
        <taxon>Mammalia</taxon>
        <taxon>Eutheria</taxon>
        <taxon>Laurasiatheria</taxon>
        <taxon>Artiodactyla</taxon>
        <taxon>Whippomorpha</taxon>
        <taxon>Cetacea</taxon>
        <taxon>Odontoceti</taxon>
        <taxon>Delphinidae</taxon>
        <taxon>Tursiops</taxon>
    </lineage>
</organism>
<protein>
    <submittedName>
        <fullName evidence="3">Atherin-like</fullName>
    </submittedName>
</protein>
<reference evidence="3" key="1">
    <citation type="submission" date="2025-08" db="UniProtKB">
        <authorList>
            <consortium name="RefSeq"/>
        </authorList>
    </citation>
    <scope>IDENTIFICATION</scope>
    <source>
        <tissue evidence="3">Spleen</tissue>
    </source>
</reference>
<evidence type="ECO:0000313" key="2">
    <source>
        <dbReference type="Proteomes" id="UP000245320"/>
    </source>
</evidence>
<feature type="compositionally biased region" description="Pro residues" evidence="1">
    <location>
        <begin position="63"/>
        <end position="72"/>
    </location>
</feature>
<sequence length="174" mass="18109">MAPRGAPGPASAESTADRAGRGKRDSRGGRGPSVSGPASPLRRTPAPPAAPRRAGQCQEDRPGPSPNGPHPPDSGKAVTWRASGGEDTTQNRKVRRQTVASGPGRFGKFGRLVPHWVTAVRCARAPGPSRPMTPPLLTLPSRGRETAAKARAQRQPALPARGRARRHVTAGPGT</sequence>
<accession>A0A6J3RJ08</accession>
<feature type="region of interest" description="Disordered" evidence="1">
    <location>
        <begin position="125"/>
        <end position="174"/>
    </location>
</feature>
<evidence type="ECO:0000313" key="3">
    <source>
        <dbReference type="RefSeq" id="XP_033713998.1"/>
    </source>
</evidence>
<feature type="compositionally biased region" description="Basic and acidic residues" evidence="1">
    <location>
        <begin position="15"/>
        <end position="28"/>
    </location>
</feature>
<evidence type="ECO:0000256" key="1">
    <source>
        <dbReference type="SAM" id="MobiDB-lite"/>
    </source>
</evidence>
<name>A0A6J3RJ08_TURTR</name>
<keyword evidence="2" id="KW-1185">Reference proteome</keyword>
<gene>
    <name evidence="3" type="primary">LOC117312627</name>
</gene>